<keyword evidence="2" id="KW-1185">Reference proteome</keyword>
<dbReference type="AlphaFoldDB" id="A0AAV4ME04"/>
<proteinExistence type="predicted"/>
<comment type="caution">
    <text evidence="1">The sequence shown here is derived from an EMBL/GenBank/DDBJ whole genome shotgun (WGS) entry which is preliminary data.</text>
</comment>
<protein>
    <submittedName>
        <fullName evidence="1">Uncharacterized protein</fullName>
    </submittedName>
</protein>
<gene>
    <name evidence="1" type="ORF">CEXT_407051</name>
</gene>
<dbReference type="Proteomes" id="UP001054945">
    <property type="component" value="Unassembled WGS sequence"/>
</dbReference>
<organism evidence="1 2">
    <name type="scientific">Caerostris extrusa</name>
    <name type="common">Bark spider</name>
    <name type="synonym">Caerostris bankana</name>
    <dbReference type="NCBI Taxonomy" id="172846"/>
    <lineage>
        <taxon>Eukaryota</taxon>
        <taxon>Metazoa</taxon>
        <taxon>Ecdysozoa</taxon>
        <taxon>Arthropoda</taxon>
        <taxon>Chelicerata</taxon>
        <taxon>Arachnida</taxon>
        <taxon>Araneae</taxon>
        <taxon>Araneomorphae</taxon>
        <taxon>Entelegynae</taxon>
        <taxon>Araneoidea</taxon>
        <taxon>Araneidae</taxon>
        <taxon>Caerostris</taxon>
    </lineage>
</organism>
<name>A0AAV4ME04_CAEEX</name>
<reference evidence="1 2" key="1">
    <citation type="submission" date="2021-06" db="EMBL/GenBank/DDBJ databases">
        <title>Caerostris extrusa draft genome.</title>
        <authorList>
            <person name="Kono N."/>
            <person name="Arakawa K."/>
        </authorList>
    </citation>
    <scope>NUCLEOTIDE SEQUENCE [LARGE SCALE GENOMIC DNA]</scope>
</reference>
<evidence type="ECO:0000313" key="1">
    <source>
        <dbReference type="EMBL" id="GIX70296.1"/>
    </source>
</evidence>
<accession>A0AAV4ME04</accession>
<sequence>MLLTNYSSPTSPFLVNHPMLWNFLSSPLSMDSRKLLMHSPRVTTEREKEIFSRVGNHTFFIPVGSVDGASMSKLQEFDTWVVRGHIITNHVLFLRTMSKKSYKSETWEII</sequence>
<evidence type="ECO:0000313" key="2">
    <source>
        <dbReference type="Proteomes" id="UP001054945"/>
    </source>
</evidence>
<dbReference type="EMBL" id="BPLR01019666">
    <property type="protein sequence ID" value="GIX70296.1"/>
    <property type="molecule type" value="Genomic_DNA"/>
</dbReference>